<comment type="caution">
    <text evidence="1">The sequence shown here is derived from an EMBL/GenBank/DDBJ whole genome shotgun (WGS) entry which is preliminary data.</text>
</comment>
<dbReference type="Proteomes" id="UP001143856">
    <property type="component" value="Unassembled WGS sequence"/>
</dbReference>
<keyword evidence="2" id="KW-1185">Reference proteome</keyword>
<protein>
    <submittedName>
        <fullName evidence="1">Uncharacterized protein</fullName>
    </submittedName>
</protein>
<proteinExistence type="predicted"/>
<evidence type="ECO:0000313" key="1">
    <source>
        <dbReference type="EMBL" id="KAJ2987016.1"/>
    </source>
</evidence>
<name>A0ACC1P827_9PEZI</name>
<accession>A0ACC1P827</accession>
<evidence type="ECO:0000313" key="2">
    <source>
        <dbReference type="Proteomes" id="UP001143856"/>
    </source>
</evidence>
<gene>
    <name evidence="1" type="ORF">NUW58_g4739</name>
</gene>
<dbReference type="EMBL" id="JAPDGR010000858">
    <property type="protein sequence ID" value="KAJ2987016.1"/>
    <property type="molecule type" value="Genomic_DNA"/>
</dbReference>
<reference evidence="1" key="1">
    <citation type="submission" date="2022-10" db="EMBL/GenBank/DDBJ databases">
        <title>Genome Sequence of Xylaria curta.</title>
        <authorList>
            <person name="Buettner E."/>
        </authorList>
    </citation>
    <scope>NUCLEOTIDE SEQUENCE</scope>
    <source>
        <strain evidence="1">Babe10</strain>
    </source>
</reference>
<sequence>MATQLDNVSRRLLQLGGLIQTSIANYVNLKHSLEEKNEPSLPARPLFDAQRALLAAAGLLTELVSEPQNRLLEVSSQYFEARALHIITDKRIPDVLAKSGDKGVNIETLASTVGIEYRKLSRVMRCLCSIHIFYEKEEDVFINNRISSSLVENEPLRAYILLFGLDLYSSSDYLPRYLSDPKKGASYAVDTTPWQEALNTHKARWDWLEEEHACDNQKSATLIKRPEHSIFGLAMVGGGRVFGQAHLYDFPWESLGPATIVDVGGGVGGFCLQLSHLYPDLKFVLQDRAPALKQAQSEVWVRENPQALKDGRIQFVPHNFFDTNPIKHAEVYWLRYILHDWSDDYCVQILSAIKPSMGPRSRILICGLQHKRRGNNVTIVEQDAGERSGQEAGIGFGDAANELYSKYDATGLQVAIPNNARRIAYYKRLDVYRIYKPMSLTSWGLMYRILRANFDGLASTACPNPPSSLPGDGTARYLSQKRVLALEHSPEKVTVRFVDVATNEEGSVSGDLLIGADGIHSTVRRLVGAPTTERYAGYVSWRGTVHERELSKETCEYFSDWLCMNITKKSYLIGYVVPTDDGNFKPGERLVNFVWYYNIVDSSAEMNDVFTDVNGKYHRKTVPVGLVRPEIWEKVPFVTKINDSISDRANFYDGKVVLVGDAFASFRPHAAAATEQCAYHSNSLEQVYLGQKAYAAWEDEIRRYARQIILLNRVIGDFGRSAFFSLFKSLASYIIFLLYQRLRRNTASK</sequence>
<organism evidence="1 2">
    <name type="scientific">Xylaria curta</name>
    <dbReference type="NCBI Taxonomy" id="42375"/>
    <lineage>
        <taxon>Eukaryota</taxon>
        <taxon>Fungi</taxon>
        <taxon>Dikarya</taxon>
        <taxon>Ascomycota</taxon>
        <taxon>Pezizomycotina</taxon>
        <taxon>Sordariomycetes</taxon>
        <taxon>Xylariomycetidae</taxon>
        <taxon>Xylariales</taxon>
        <taxon>Xylariaceae</taxon>
        <taxon>Xylaria</taxon>
    </lineage>
</organism>